<evidence type="ECO:0000256" key="1">
    <source>
        <dbReference type="SAM" id="MobiDB-lite"/>
    </source>
</evidence>
<feature type="compositionally biased region" description="Acidic residues" evidence="1">
    <location>
        <begin position="167"/>
        <end position="176"/>
    </location>
</feature>
<feature type="compositionally biased region" description="Basic residues" evidence="1">
    <location>
        <begin position="181"/>
        <end position="191"/>
    </location>
</feature>
<name>A0AA88WI51_9ASTE</name>
<feature type="compositionally biased region" description="Polar residues" evidence="1">
    <location>
        <begin position="626"/>
        <end position="637"/>
    </location>
</feature>
<feature type="compositionally biased region" description="Polar residues" evidence="1">
    <location>
        <begin position="326"/>
        <end position="345"/>
    </location>
</feature>
<protein>
    <submittedName>
        <fullName evidence="2">Uncharacterized protein</fullName>
    </submittedName>
</protein>
<feature type="compositionally biased region" description="Basic and acidic residues" evidence="1">
    <location>
        <begin position="30"/>
        <end position="47"/>
    </location>
</feature>
<keyword evidence="3" id="KW-1185">Reference proteome</keyword>
<feature type="compositionally biased region" description="Basic and acidic residues" evidence="1">
    <location>
        <begin position="638"/>
        <end position="663"/>
    </location>
</feature>
<accession>A0AA88WI51</accession>
<reference evidence="2" key="1">
    <citation type="submission" date="2022-12" db="EMBL/GenBank/DDBJ databases">
        <title>Draft genome assemblies for two species of Escallonia (Escalloniales).</title>
        <authorList>
            <person name="Chanderbali A."/>
            <person name="Dervinis C."/>
            <person name="Anghel I."/>
            <person name="Soltis D."/>
            <person name="Soltis P."/>
            <person name="Zapata F."/>
        </authorList>
    </citation>
    <scope>NUCLEOTIDE SEQUENCE</scope>
    <source>
        <strain evidence="2">UCBG64.0493</strain>
        <tissue evidence="2">Leaf</tissue>
    </source>
</reference>
<feature type="region of interest" description="Disordered" evidence="1">
    <location>
        <begin position="111"/>
        <end position="290"/>
    </location>
</feature>
<dbReference type="PANTHER" id="PTHR34367">
    <property type="entry name" value="OS02G0734667 PROTEIN"/>
    <property type="match status" value="1"/>
</dbReference>
<dbReference type="EMBL" id="JAVXUP010000453">
    <property type="protein sequence ID" value="KAK3027603.1"/>
    <property type="molecule type" value="Genomic_DNA"/>
</dbReference>
<feature type="compositionally biased region" description="Low complexity" evidence="1">
    <location>
        <begin position="248"/>
        <end position="265"/>
    </location>
</feature>
<feature type="compositionally biased region" description="Basic and acidic residues" evidence="1">
    <location>
        <begin position="138"/>
        <end position="151"/>
    </location>
</feature>
<evidence type="ECO:0000313" key="3">
    <source>
        <dbReference type="Proteomes" id="UP001188597"/>
    </source>
</evidence>
<organism evidence="2 3">
    <name type="scientific">Escallonia herrerae</name>
    <dbReference type="NCBI Taxonomy" id="1293975"/>
    <lineage>
        <taxon>Eukaryota</taxon>
        <taxon>Viridiplantae</taxon>
        <taxon>Streptophyta</taxon>
        <taxon>Embryophyta</taxon>
        <taxon>Tracheophyta</taxon>
        <taxon>Spermatophyta</taxon>
        <taxon>Magnoliopsida</taxon>
        <taxon>eudicotyledons</taxon>
        <taxon>Gunneridae</taxon>
        <taxon>Pentapetalae</taxon>
        <taxon>asterids</taxon>
        <taxon>campanulids</taxon>
        <taxon>Escalloniales</taxon>
        <taxon>Escalloniaceae</taxon>
        <taxon>Escallonia</taxon>
    </lineage>
</organism>
<feature type="region of interest" description="Disordered" evidence="1">
    <location>
        <begin position="1"/>
        <end position="90"/>
    </location>
</feature>
<sequence length="711" mass="76723">MGTCLSKKNTNSSTPLPLPDPPLQITTTPKPEKKNPEEETLKKEIFVIKHRKSHEIDRRSSDEEKPGSEKKASEITELGSNVVNGGNGVVPGRAAVRTSSCTKEEVDAILIQCGRLSRSSSTGKAAGSDGRKYSGSKRSYDFDHEDKKGNGFEENNYDKNVGGGGDADGDEDEDEAAVERIHRHRQRHRQSRGAGSSPHGRRRTPSREREQQQQQQRSGSRERGSAGGSGGGRRVSRSPARRSESPITNGANSSASGCSNTSNSNRPGKMISVPATVNNGGGGGTGVEGGCGVKRIQVKRNVGEGTVGVRTAASPRSRSPARGNVRVSNENQNQQLQQPVTLSRSNSRKAEHSPYRRNPLCEIDNNVIGFEQPAGAGSKAISNNILYQAQIQKPTAENIGGKVIAQGIDNKSYNSKGTMDNNDVNVNGRAKEQQLHLLEEAKGLQAVTSNVAVTVVPVGAETLKPQSLTRSRSSRRSRDLDMNPETSSYTALLLEDIQNFHQKSTPPSFSLPACLTKANSILEAVADLNSSTNSNLSCAFSDDRRRNPSIDQFNKNDDNSGANPAGKKRLDTKDPTVESEVIANNDLMEPSFHKYVTVRRGASGGEDMEEQESSGSNSFVGGPQHWLSSSWEPNSADSTDRWTSRSNTREEDSSSLEFHRHAISESGCDGAQRRLTEKKRESDHHQNGIGRGRVGSSRGVYSMPATAAATT</sequence>
<feature type="compositionally biased region" description="Basic and acidic residues" evidence="1">
    <location>
        <begin position="541"/>
        <end position="558"/>
    </location>
</feature>
<dbReference type="Proteomes" id="UP001188597">
    <property type="component" value="Unassembled WGS sequence"/>
</dbReference>
<gene>
    <name evidence="2" type="ORF">RJ639_042279</name>
</gene>
<feature type="region of interest" description="Disordered" evidence="1">
    <location>
        <begin position="601"/>
        <end position="711"/>
    </location>
</feature>
<feature type="region of interest" description="Disordered" evidence="1">
    <location>
        <begin position="537"/>
        <end position="585"/>
    </location>
</feature>
<dbReference type="PANTHER" id="PTHR34367:SF1">
    <property type="entry name" value="OS04G0528600 PROTEIN"/>
    <property type="match status" value="1"/>
</dbReference>
<feature type="compositionally biased region" description="Polar residues" evidence="1">
    <location>
        <begin position="1"/>
        <end position="13"/>
    </location>
</feature>
<dbReference type="AlphaFoldDB" id="A0AA88WI51"/>
<feature type="compositionally biased region" description="Basic and acidic residues" evidence="1">
    <location>
        <begin position="54"/>
        <end position="74"/>
    </location>
</feature>
<comment type="caution">
    <text evidence="2">The sequence shown here is derived from an EMBL/GenBank/DDBJ whole genome shotgun (WGS) entry which is preliminary data.</text>
</comment>
<feature type="compositionally biased region" description="Basic and acidic residues" evidence="1">
    <location>
        <begin position="671"/>
        <end position="686"/>
    </location>
</feature>
<proteinExistence type="predicted"/>
<evidence type="ECO:0000313" key="2">
    <source>
        <dbReference type="EMBL" id="KAK3027603.1"/>
    </source>
</evidence>
<dbReference type="InterPro" id="IPR040412">
    <property type="entry name" value="At1g65710-like"/>
</dbReference>
<feature type="region of interest" description="Disordered" evidence="1">
    <location>
        <begin position="304"/>
        <end position="354"/>
    </location>
</feature>
<feature type="compositionally biased region" description="Gly residues" evidence="1">
    <location>
        <begin position="279"/>
        <end position="290"/>
    </location>
</feature>
<feature type="region of interest" description="Disordered" evidence="1">
    <location>
        <begin position="465"/>
        <end position="484"/>
    </location>
</feature>